<evidence type="ECO:0000256" key="1">
    <source>
        <dbReference type="SAM" id="MobiDB-lite"/>
    </source>
</evidence>
<dbReference type="EMBL" id="JAAXKY010000136">
    <property type="protein sequence ID" value="NMH81223.1"/>
    <property type="molecule type" value="Genomic_DNA"/>
</dbReference>
<dbReference type="Proteomes" id="UP001296706">
    <property type="component" value="Unassembled WGS sequence"/>
</dbReference>
<feature type="compositionally biased region" description="Pro residues" evidence="1">
    <location>
        <begin position="110"/>
        <end position="126"/>
    </location>
</feature>
<evidence type="ECO:0000313" key="4">
    <source>
        <dbReference type="Proteomes" id="UP001296706"/>
    </source>
</evidence>
<feature type="compositionally biased region" description="Acidic residues" evidence="1">
    <location>
        <begin position="266"/>
        <end position="278"/>
    </location>
</feature>
<feature type="region of interest" description="Disordered" evidence="1">
    <location>
        <begin position="1"/>
        <end position="290"/>
    </location>
</feature>
<feature type="transmembrane region" description="Helical" evidence="2">
    <location>
        <begin position="360"/>
        <end position="381"/>
    </location>
</feature>
<feature type="compositionally biased region" description="Basic and acidic residues" evidence="1">
    <location>
        <begin position="218"/>
        <end position="231"/>
    </location>
</feature>
<sequence length="383" mass="41527">PWEAQPRELPPPREPRAREPQPWEAQPREPLGRDPLQPRQRDQPAWQQGTREPLSREPLSREPLPRESQGREFPPREPQIRTPQPREPQPRDGRREAVAWESRPREAVAPPVPKPEPGRVVPPAPRPAERPGPANGRSPLDNPVREHPTQQMAPVRDGRPGVLDPLAPGRAASRRAGAPADLAPSGRPEYGAPAAGDRDSDDDGPPTEIGMAPVGAEAYHRDRTRERRGAPADDGGPPTEASAPVDFDDHPAGLGGVDLDDFHGDQDDDLEHDDPDGDQDQRAGRRQRAGMQKLADSAGQVWAAVVAQWIVGAIGGAALWVGFRFLWRSLPVVALAAAVLVTVGLVVVVRALLRNSDLRTTVFAVLVGLLLTVSPAILVLVGR</sequence>
<dbReference type="RefSeq" id="WP_169399264.1">
    <property type="nucleotide sequence ID" value="NZ_JAAXKY010000136.1"/>
</dbReference>
<gene>
    <name evidence="3" type="ORF">HF577_29530</name>
</gene>
<feature type="compositionally biased region" description="Basic and acidic residues" evidence="1">
    <location>
        <begin position="88"/>
        <end position="106"/>
    </location>
</feature>
<accession>A0ABX1RLG6</accession>
<feature type="compositionally biased region" description="Basic and acidic residues" evidence="1">
    <location>
        <begin position="10"/>
        <end position="32"/>
    </location>
</feature>
<organism evidence="3 4">
    <name type="scientific">Pseudonocardia xinjiangensis</name>
    <dbReference type="NCBI Taxonomy" id="75289"/>
    <lineage>
        <taxon>Bacteria</taxon>
        <taxon>Bacillati</taxon>
        <taxon>Actinomycetota</taxon>
        <taxon>Actinomycetes</taxon>
        <taxon>Pseudonocardiales</taxon>
        <taxon>Pseudonocardiaceae</taxon>
        <taxon>Pseudonocardia</taxon>
    </lineage>
</organism>
<protein>
    <submittedName>
        <fullName evidence="3">Uncharacterized protein</fullName>
    </submittedName>
</protein>
<feature type="transmembrane region" description="Helical" evidence="2">
    <location>
        <begin position="301"/>
        <end position="323"/>
    </location>
</feature>
<keyword evidence="4" id="KW-1185">Reference proteome</keyword>
<keyword evidence="2" id="KW-1133">Transmembrane helix</keyword>
<name>A0ABX1RLG6_9PSEU</name>
<feature type="transmembrane region" description="Helical" evidence="2">
    <location>
        <begin position="329"/>
        <end position="353"/>
    </location>
</feature>
<proteinExistence type="predicted"/>
<feature type="non-terminal residue" evidence="3">
    <location>
        <position position="1"/>
    </location>
</feature>
<keyword evidence="2" id="KW-0812">Transmembrane</keyword>
<comment type="caution">
    <text evidence="3">The sequence shown here is derived from an EMBL/GenBank/DDBJ whole genome shotgun (WGS) entry which is preliminary data.</text>
</comment>
<reference evidence="3 4" key="1">
    <citation type="submission" date="2020-04" db="EMBL/GenBank/DDBJ databases">
        <authorList>
            <person name="Klaysubun C."/>
            <person name="Duangmal K."/>
            <person name="Lipun K."/>
        </authorList>
    </citation>
    <scope>NUCLEOTIDE SEQUENCE [LARGE SCALE GENOMIC DNA]</scope>
    <source>
        <strain evidence="3 4">JCM 11839</strain>
    </source>
</reference>
<feature type="compositionally biased region" description="Basic and acidic residues" evidence="1">
    <location>
        <begin position="53"/>
        <end position="79"/>
    </location>
</feature>
<evidence type="ECO:0000313" key="3">
    <source>
        <dbReference type="EMBL" id="NMH81223.1"/>
    </source>
</evidence>
<feature type="compositionally biased region" description="Low complexity" evidence="1">
    <location>
        <begin position="165"/>
        <end position="183"/>
    </location>
</feature>
<keyword evidence="2" id="KW-0472">Membrane</keyword>
<evidence type="ECO:0000256" key="2">
    <source>
        <dbReference type="SAM" id="Phobius"/>
    </source>
</evidence>